<evidence type="ECO:0000313" key="3">
    <source>
        <dbReference type="Proteomes" id="UP000824890"/>
    </source>
</evidence>
<dbReference type="Proteomes" id="UP000824890">
    <property type="component" value="Unassembled WGS sequence"/>
</dbReference>
<reference evidence="2 3" key="1">
    <citation type="submission" date="2021-05" db="EMBL/GenBank/DDBJ databases">
        <title>Genome Assembly of Synthetic Allotetraploid Brassica napus Reveals Homoeologous Exchanges between Subgenomes.</title>
        <authorList>
            <person name="Davis J.T."/>
        </authorList>
    </citation>
    <scope>NUCLEOTIDE SEQUENCE [LARGE SCALE GENOMIC DNA]</scope>
    <source>
        <strain evidence="3">cv. Da-Ae</strain>
        <tissue evidence="2">Seedling</tissue>
    </source>
</reference>
<organism evidence="2 3">
    <name type="scientific">Brassica napus</name>
    <name type="common">Rape</name>
    <dbReference type="NCBI Taxonomy" id="3708"/>
    <lineage>
        <taxon>Eukaryota</taxon>
        <taxon>Viridiplantae</taxon>
        <taxon>Streptophyta</taxon>
        <taxon>Embryophyta</taxon>
        <taxon>Tracheophyta</taxon>
        <taxon>Spermatophyta</taxon>
        <taxon>Magnoliopsida</taxon>
        <taxon>eudicotyledons</taxon>
        <taxon>Gunneridae</taxon>
        <taxon>Pentapetalae</taxon>
        <taxon>rosids</taxon>
        <taxon>malvids</taxon>
        <taxon>Brassicales</taxon>
        <taxon>Brassicaceae</taxon>
        <taxon>Brassiceae</taxon>
        <taxon>Brassica</taxon>
    </lineage>
</organism>
<evidence type="ECO:0000256" key="1">
    <source>
        <dbReference type="SAM" id="MobiDB-lite"/>
    </source>
</evidence>
<accession>A0ABQ7XUD4</accession>
<dbReference type="EMBL" id="JAGKQM010000019">
    <property type="protein sequence ID" value="KAH0858912.1"/>
    <property type="molecule type" value="Genomic_DNA"/>
</dbReference>
<gene>
    <name evidence="2" type="ORF">HID58_087173</name>
</gene>
<keyword evidence="3" id="KW-1185">Reference proteome</keyword>
<sequence length="258" mass="28303">MVLILKSTLLSELRGRETTGGHGSAGNTFQVVKRINGGKFSFNNTTGTSSTMMKSISNGSYKHKLLFAIVLANWSTHEAKANIQSPAGSRTSAPPEKTMHKHGAGPQTFVNIEYNMIIDDGFEEPPPCEEDSYTWFVFIDEHAEAVVLEVEETFHSTPKENVPVTLKYSSDMEMRVCGLENITVELKAYLNSFKSDFKQDMAATRDTLNMILQALQPQAPDRTASTAPSSQPPAPAQAQDPAPAQPQHEHLTPLTNPI</sequence>
<evidence type="ECO:0000313" key="2">
    <source>
        <dbReference type="EMBL" id="KAH0858912.1"/>
    </source>
</evidence>
<comment type="caution">
    <text evidence="2">The sequence shown here is derived from an EMBL/GenBank/DDBJ whole genome shotgun (WGS) entry which is preliminary data.</text>
</comment>
<feature type="region of interest" description="Disordered" evidence="1">
    <location>
        <begin position="217"/>
        <end position="258"/>
    </location>
</feature>
<name>A0ABQ7XUD4_BRANA</name>
<feature type="region of interest" description="Disordered" evidence="1">
    <location>
        <begin position="81"/>
        <end position="104"/>
    </location>
</feature>
<proteinExistence type="predicted"/>
<feature type="compositionally biased region" description="Polar residues" evidence="1">
    <location>
        <begin position="82"/>
        <end position="92"/>
    </location>
</feature>
<protein>
    <submittedName>
        <fullName evidence="2">Uncharacterized protein</fullName>
    </submittedName>
</protein>
<feature type="compositionally biased region" description="Low complexity" evidence="1">
    <location>
        <begin position="236"/>
        <end position="246"/>
    </location>
</feature>